<dbReference type="AlphaFoldDB" id="A0A1E5H6G6"/>
<dbReference type="GO" id="GO:0016740">
    <property type="term" value="F:transferase activity"/>
    <property type="evidence" value="ECO:0007669"/>
    <property type="project" value="UniProtKB-KW"/>
</dbReference>
<keyword evidence="10" id="KW-1185">Reference proteome</keyword>
<evidence type="ECO:0000256" key="8">
    <source>
        <dbReference type="SAM" id="Coils"/>
    </source>
</evidence>
<evidence type="ECO:0000256" key="1">
    <source>
        <dbReference type="ARBA" id="ARBA00022448"/>
    </source>
</evidence>
<keyword evidence="6" id="KW-0479">Metal-binding</keyword>
<name>A0A1E5H6G6_9ENTE</name>
<evidence type="ECO:0000313" key="9">
    <source>
        <dbReference type="EMBL" id="OEG20568.1"/>
    </source>
</evidence>
<dbReference type="Gene3D" id="1.20.58.80">
    <property type="entry name" value="Phosphotransferase system, lactose/cellobiose-type IIA subunit"/>
    <property type="match status" value="1"/>
</dbReference>
<sequence>MDGLELVAFNIISTVGTAKSKLMESMACARNGQFTEAEALIGEANEALQAGEKEHFTVITKEAKEKNIELTLLFMHAEDQLMTTVVLRDLANELVEMNKNIYLLKNKVEALEKQ</sequence>
<dbReference type="PANTHER" id="PTHR34382:SF7">
    <property type="entry name" value="PTS SYSTEM N,N'-DIACETYLCHITOBIOSE-SPECIFIC EIIA COMPONENT"/>
    <property type="match status" value="1"/>
</dbReference>
<gene>
    <name evidence="9" type="ORF">BCR25_01755</name>
</gene>
<keyword evidence="1" id="KW-0813">Transport</keyword>
<keyword evidence="6" id="KW-0460">Magnesium</keyword>
<dbReference type="PROSITE" id="PS51095">
    <property type="entry name" value="PTS_EIIA_TYPE_3"/>
    <property type="match status" value="1"/>
</dbReference>
<evidence type="ECO:0000256" key="3">
    <source>
        <dbReference type="ARBA" id="ARBA00022679"/>
    </source>
</evidence>
<dbReference type="InterPro" id="IPR003188">
    <property type="entry name" value="PTS_IIA_lac/cel"/>
</dbReference>
<feature type="binding site" evidence="6">
    <location>
        <position position="79"/>
    </location>
    <ligand>
        <name>Mg(2+)</name>
        <dbReference type="ChEBI" id="CHEBI:18420"/>
        <note>ligand shared between all trimeric partners</note>
    </ligand>
</feature>
<dbReference type="CDD" id="cd00215">
    <property type="entry name" value="PTS_IIA_lac"/>
    <property type="match status" value="1"/>
</dbReference>
<evidence type="ECO:0000256" key="2">
    <source>
        <dbReference type="ARBA" id="ARBA00022597"/>
    </source>
</evidence>
<feature type="active site" description="Tele-phosphohistidine intermediate" evidence="5">
    <location>
        <position position="76"/>
    </location>
</feature>
<feature type="modified residue" description="Phosphohistidine; by HPr" evidence="7">
    <location>
        <position position="76"/>
    </location>
</feature>
<dbReference type="EMBL" id="MIJY01000001">
    <property type="protein sequence ID" value="OEG20568.1"/>
    <property type="molecule type" value="Genomic_DNA"/>
</dbReference>
<keyword evidence="8" id="KW-0175">Coiled coil</keyword>
<feature type="coiled-coil region" evidence="8">
    <location>
        <begin position="87"/>
        <end position="114"/>
    </location>
</feature>
<dbReference type="GO" id="GO:0009401">
    <property type="term" value="P:phosphoenolpyruvate-dependent sugar phosphotransferase system"/>
    <property type="evidence" value="ECO:0007669"/>
    <property type="project" value="UniProtKB-KW"/>
</dbReference>
<reference evidence="10" key="1">
    <citation type="submission" date="2016-09" db="EMBL/GenBank/DDBJ databases">
        <authorList>
            <person name="Gulvik C.A."/>
        </authorList>
    </citation>
    <scope>NUCLEOTIDE SEQUENCE [LARGE SCALE GENOMIC DNA]</scope>
    <source>
        <strain evidence="10">LMG 8895</strain>
    </source>
</reference>
<evidence type="ECO:0000256" key="4">
    <source>
        <dbReference type="ARBA" id="ARBA00022683"/>
    </source>
</evidence>
<comment type="cofactor">
    <cofactor evidence="6">
        <name>Mg(2+)</name>
        <dbReference type="ChEBI" id="CHEBI:18420"/>
    </cofactor>
    <text evidence="6">Binds 1 Mg(2+) ion per trimer.</text>
</comment>
<dbReference type="OrthoDB" id="350602at2"/>
<dbReference type="PANTHER" id="PTHR34382">
    <property type="entry name" value="PTS SYSTEM N,N'-DIACETYLCHITOBIOSE-SPECIFIC EIIA COMPONENT"/>
    <property type="match status" value="1"/>
</dbReference>
<dbReference type="SUPFAM" id="SSF46973">
    <property type="entry name" value="Enzyme IIa from lactose specific PTS, IIa-lac"/>
    <property type="match status" value="1"/>
</dbReference>
<evidence type="ECO:0000256" key="5">
    <source>
        <dbReference type="PIRSR" id="PIRSR000699-1"/>
    </source>
</evidence>
<accession>A0A1E5H6G6</accession>
<dbReference type="RefSeq" id="WP_069661879.1">
    <property type="nucleotide sequence ID" value="NZ_JBHUJJ010000001.1"/>
</dbReference>
<protein>
    <submittedName>
        <fullName evidence="9">PTS dihydroxyacetone transporter</fullName>
    </submittedName>
</protein>
<dbReference type="Pfam" id="PF02255">
    <property type="entry name" value="PTS_IIA"/>
    <property type="match status" value="1"/>
</dbReference>
<evidence type="ECO:0000256" key="7">
    <source>
        <dbReference type="PROSITE-ProRule" id="PRU00418"/>
    </source>
</evidence>
<dbReference type="InterPro" id="IPR036542">
    <property type="entry name" value="PTS_IIA_lac/cel_sf"/>
</dbReference>
<organism evidence="9 10">
    <name type="scientific">Enterococcus termitis</name>
    <dbReference type="NCBI Taxonomy" id="332950"/>
    <lineage>
        <taxon>Bacteria</taxon>
        <taxon>Bacillati</taxon>
        <taxon>Bacillota</taxon>
        <taxon>Bacilli</taxon>
        <taxon>Lactobacillales</taxon>
        <taxon>Enterococcaceae</taxon>
        <taxon>Enterococcus</taxon>
    </lineage>
</organism>
<comment type="caution">
    <text evidence="9">The sequence shown here is derived from an EMBL/GenBank/DDBJ whole genome shotgun (WGS) entry which is preliminary data.</text>
</comment>
<dbReference type="PIRSF" id="PIRSF000699">
    <property type="entry name" value="PTS_IILac_III"/>
    <property type="match status" value="1"/>
</dbReference>
<keyword evidence="3" id="KW-0808">Transferase</keyword>
<evidence type="ECO:0000256" key="6">
    <source>
        <dbReference type="PIRSR" id="PIRSR000699-2"/>
    </source>
</evidence>
<evidence type="ECO:0000313" key="10">
    <source>
        <dbReference type="Proteomes" id="UP000095094"/>
    </source>
</evidence>
<dbReference type="Proteomes" id="UP000095094">
    <property type="component" value="Unassembled WGS sequence"/>
</dbReference>
<keyword evidence="4" id="KW-0598">Phosphotransferase system</keyword>
<proteinExistence type="predicted"/>
<dbReference type="GO" id="GO:0046872">
    <property type="term" value="F:metal ion binding"/>
    <property type="evidence" value="ECO:0007669"/>
    <property type="project" value="UniProtKB-KW"/>
</dbReference>
<keyword evidence="2" id="KW-0762">Sugar transport</keyword>